<dbReference type="PANTHER" id="PTHR43785">
    <property type="entry name" value="GAMMA-GLUTAMYLPUTRESCINE SYNTHETASE"/>
    <property type="match status" value="1"/>
</dbReference>
<dbReference type="PROSITE" id="PS00181">
    <property type="entry name" value="GLNA_ATP"/>
    <property type="match status" value="1"/>
</dbReference>
<dbReference type="EMBL" id="SLZU01000001">
    <property type="protein sequence ID" value="TCS67295.1"/>
    <property type="molecule type" value="Genomic_DNA"/>
</dbReference>
<dbReference type="Gene3D" id="3.10.20.70">
    <property type="entry name" value="Glutamine synthetase, N-terminal domain"/>
    <property type="match status" value="1"/>
</dbReference>
<dbReference type="PANTHER" id="PTHR43785:SF3">
    <property type="entry name" value="GS CATALYTIC DOMAIN-CONTAINING PROTEIN"/>
    <property type="match status" value="1"/>
</dbReference>
<proteinExistence type="inferred from homology"/>
<dbReference type="Gene3D" id="3.30.590.10">
    <property type="entry name" value="Glutamine synthetase/guanido kinase, catalytic domain"/>
    <property type="match status" value="1"/>
</dbReference>
<comment type="similarity">
    <text evidence="4 5">Belongs to the glutamine synthetase family.</text>
</comment>
<dbReference type="AlphaFoldDB" id="A0A4R3JPK3"/>
<evidence type="ECO:0000256" key="1">
    <source>
        <dbReference type="ARBA" id="ARBA00001946"/>
    </source>
</evidence>
<dbReference type="GO" id="GO:0004356">
    <property type="term" value="F:glutamine synthetase activity"/>
    <property type="evidence" value="ECO:0007669"/>
    <property type="project" value="InterPro"/>
</dbReference>
<evidence type="ECO:0000313" key="8">
    <source>
        <dbReference type="Proteomes" id="UP000295696"/>
    </source>
</evidence>
<dbReference type="SMART" id="SM01230">
    <property type="entry name" value="Gln-synt_C"/>
    <property type="match status" value="1"/>
</dbReference>
<dbReference type="PROSITE" id="PS51987">
    <property type="entry name" value="GS_CATALYTIC"/>
    <property type="match status" value="1"/>
</dbReference>
<gene>
    <name evidence="7" type="ORF">EDD52_101390</name>
</gene>
<dbReference type="GO" id="GO:0006542">
    <property type="term" value="P:glutamine biosynthetic process"/>
    <property type="evidence" value="ECO:0007669"/>
    <property type="project" value="InterPro"/>
</dbReference>
<dbReference type="InterPro" id="IPR036651">
    <property type="entry name" value="Gln_synt_N_sf"/>
</dbReference>
<protein>
    <submittedName>
        <fullName evidence="7">L-glutamine synthetase</fullName>
    </submittedName>
</protein>
<dbReference type="RefSeq" id="WP_132241332.1">
    <property type="nucleotide sequence ID" value="NZ_CBDUOC010000012.1"/>
</dbReference>
<evidence type="ECO:0000256" key="4">
    <source>
        <dbReference type="PROSITE-ProRule" id="PRU01331"/>
    </source>
</evidence>
<dbReference type="Proteomes" id="UP000295696">
    <property type="component" value="Unassembled WGS sequence"/>
</dbReference>
<comment type="caution">
    <text evidence="7">The sequence shown here is derived from an EMBL/GenBank/DDBJ whole genome shotgun (WGS) entry which is preliminary data.</text>
</comment>
<name>A0A4R3JPK3_9RHOB</name>
<dbReference type="Pfam" id="PF00120">
    <property type="entry name" value="Gln-synt_C"/>
    <property type="match status" value="1"/>
</dbReference>
<dbReference type="InterPro" id="IPR008146">
    <property type="entry name" value="Gln_synth_cat_dom"/>
</dbReference>
<dbReference type="GO" id="GO:0006598">
    <property type="term" value="P:polyamine catabolic process"/>
    <property type="evidence" value="ECO:0007669"/>
    <property type="project" value="TreeGrafter"/>
</dbReference>
<sequence length="455" mass="51062">MTDADWQDGLPAPARAYLEGRRLDEVECIISDLPGIARGKAVPASKFARQKHFHLPDSIFYQTITGDWGEAADEREGFIERDMILRPDMSTATAAPWTGDWTLQVIHDAYDRKERPIPYAPRNVLRRVVQLYHDQGWQPVVAPEMEFYLVARNLDPAKDIMPMMGRSGRPAAARQAYSMTAVDEFGPVIDDIYDFAEAQGFEIDGITQEGGAGQLEINLQHGDPIKLADEVFYFKRLIREAALRHDCFATFMAKPIADEPGSAMHIHHSVLDMETGLNVFSGPQGGETDAFFHFIGGLQTYMPSAIAVMAPYVNSYRRYVKDHAAPINLEWGRDNRTTGIRIPLSSPDGRRVENRLAGMDCNPYLGIAASLACGYLGLMEEIRPQKQFRGDAYEGEGDIPRVLGQALDVFDGAEALHKVLGPEFARVYSIVKRTEYEEFLQVISPWEREHLLLNV</sequence>
<comment type="cofactor">
    <cofactor evidence="1">
        <name>Mg(2+)</name>
        <dbReference type="ChEBI" id="CHEBI:18420"/>
    </cofactor>
</comment>
<feature type="domain" description="GS catalytic" evidence="6">
    <location>
        <begin position="121"/>
        <end position="455"/>
    </location>
</feature>
<dbReference type="OrthoDB" id="9807095at2"/>
<reference evidence="7 8" key="1">
    <citation type="submission" date="2019-03" db="EMBL/GenBank/DDBJ databases">
        <title>Genomic Encyclopedia of Type Strains, Phase IV (KMG-IV): sequencing the most valuable type-strain genomes for metagenomic binning, comparative biology and taxonomic classification.</title>
        <authorList>
            <person name="Goeker M."/>
        </authorList>
    </citation>
    <scope>NUCLEOTIDE SEQUENCE [LARGE SCALE GENOMIC DNA]</scope>
    <source>
        <strain evidence="7 8">DSM 104836</strain>
    </source>
</reference>
<dbReference type="InterPro" id="IPR027303">
    <property type="entry name" value="Gln_synth_gly_rich_site"/>
</dbReference>
<keyword evidence="8" id="KW-1185">Reference proteome</keyword>
<evidence type="ECO:0000313" key="7">
    <source>
        <dbReference type="EMBL" id="TCS67295.1"/>
    </source>
</evidence>
<evidence type="ECO:0000259" key="6">
    <source>
        <dbReference type="PROSITE" id="PS51987"/>
    </source>
</evidence>
<evidence type="ECO:0000256" key="3">
    <source>
        <dbReference type="ARBA" id="ARBA00022842"/>
    </source>
</evidence>
<dbReference type="InterPro" id="IPR014746">
    <property type="entry name" value="Gln_synth/guanido_kin_cat_dom"/>
</dbReference>
<dbReference type="SUPFAM" id="SSF55931">
    <property type="entry name" value="Glutamine synthetase/guanido kinase"/>
    <property type="match status" value="1"/>
</dbReference>
<organism evidence="7 8">
    <name type="scientific">Primorskyibacter sedentarius</name>
    <dbReference type="NCBI Taxonomy" id="745311"/>
    <lineage>
        <taxon>Bacteria</taxon>
        <taxon>Pseudomonadati</taxon>
        <taxon>Pseudomonadota</taxon>
        <taxon>Alphaproteobacteria</taxon>
        <taxon>Rhodobacterales</taxon>
        <taxon>Roseobacteraceae</taxon>
        <taxon>Primorskyibacter</taxon>
    </lineage>
</organism>
<evidence type="ECO:0000256" key="5">
    <source>
        <dbReference type="RuleBase" id="RU000384"/>
    </source>
</evidence>
<evidence type="ECO:0000256" key="2">
    <source>
        <dbReference type="ARBA" id="ARBA00022598"/>
    </source>
</evidence>
<keyword evidence="3" id="KW-0460">Magnesium</keyword>
<accession>A0A4R3JPK3</accession>
<keyword evidence="2" id="KW-0436">Ligase</keyword>
<dbReference type="SUPFAM" id="SSF54368">
    <property type="entry name" value="Glutamine synthetase, N-terminal domain"/>
    <property type="match status" value="1"/>
</dbReference>